<evidence type="ECO:0000313" key="14">
    <source>
        <dbReference type="EnsemblPlants" id="Pp3c2_37840V3.1"/>
    </source>
</evidence>
<evidence type="ECO:0000259" key="12">
    <source>
        <dbReference type="Pfam" id="PF14772"/>
    </source>
</evidence>
<evidence type="ECO:0000256" key="8">
    <source>
        <dbReference type="ARBA" id="ARBA00037841"/>
    </source>
</evidence>
<dbReference type="Gramene" id="Pp3c2_37840V3.2">
    <property type="protein sequence ID" value="Pp3c2_37840V3.2"/>
    <property type="gene ID" value="Pp3c2_37840"/>
</dbReference>
<evidence type="ECO:0000256" key="3">
    <source>
        <dbReference type="ARBA" id="ARBA00022846"/>
    </source>
</evidence>
<comment type="function">
    <text evidence="11">Component of the nexin-dynein regulatory complex (N-DRC), a key regulator of ciliary/flagellar motility which maintains the alignment and integrity of the distal axoneme and regulates microtubule sliding in motile axonemes. Plays a critical role in the assembly of N-DRC and also stabilizes the assembly of multiple inner dynein arms and radial spokes. Coassembles with DRC1 to form a central scaffold needed for assembly of the N-DRC and its attachment to the outer doublet microtubules.</text>
</comment>
<keyword evidence="5" id="KW-0969">Cilium</keyword>
<gene>
    <name evidence="13" type="ORF">PHYPA_003760</name>
</gene>
<dbReference type="InParanoid" id="A0A2K1L4M7"/>
<dbReference type="EMBL" id="ABEU02000002">
    <property type="protein sequence ID" value="PNR60967.1"/>
    <property type="molecule type" value="Genomic_DNA"/>
</dbReference>
<proteinExistence type="inferred from homology"/>
<dbReference type="AlphaFoldDB" id="A0A2K1L4M7"/>
<dbReference type="GO" id="GO:0060285">
    <property type="term" value="P:cilium-dependent cell motility"/>
    <property type="evidence" value="ECO:0000318"/>
    <property type="project" value="GO_Central"/>
</dbReference>
<sequence length="429" mass="51128">MKQAMIEEEKRSRLSKLQIHKTWRSIMREHSIQELRGDIKWMAKKHLKEVENKDRRIHTLLKALEESETQHLKATSSHFVMLDQMINVHDVRLQSMEHQFQAQLQNLNQSFYDERDQMTQDLIGTKWDMEAMVKNMKALFDEETVEKRQEFEAFLKDFEDKRKESNSVMKMIYDSKTEEMERAIERRHHDFIKQNKAKQEVFKELTFKDEKTSELCAKRMRELLTLHEKTSCMVKAMQIKGKEWDDTNKHLVDEYRTLHEHIRKINRHLSKIAQTEHDDLKRTSLFVNEATQALNKVLAFGRGLQTLARLNRKLETEHEQIFPFNPLYETPLPLAPLESFDEELVYVADEKTPIEEPSPPTLPTFHWSTHAVDDTGNEVEELDCLKKFQKRYNKAMLDKLALQLERRKLVSENQRLHLLVCKRLGTHSH</sequence>
<dbReference type="GO" id="GO:0003352">
    <property type="term" value="P:regulation of cilium movement"/>
    <property type="evidence" value="ECO:0000318"/>
    <property type="project" value="GO_Central"/>
</dbReference>
<evidence type="ECO:0000256" key="1">
    <source>
        <dbReference type="ARBA" id="ARBA00004611"/>
    </source>
</evidence>
<evidence type="ECO:0000256" key="9">
    <source>
        <dbReference type="ARBA" id="ARBA00038424"/>
    </source>
</evidence>
<accession>A0A2K1L4M7</accession>
<evidence type="ECO:0000256" key="2">
    <source>
        <dbReference type="ARBA" id="ARBA00022490"/>
    </source>
</evidence>
<dbReference type="Proteomes" id="UP000006727">
    <property type="component" value="Chromosome 2"/>
</dbReference>
<keyword evidence="7" id="KW-0966">Cell projection</keyword>
<dbReference type="EnsemblPlants" id="Pp3c2_37840V3.2">
    <property type="protein sequence ID" value="Pp3c2_37840V3.2"/>
    <property type="gene ID" value="Pp3c2_37840"/>
</dbReference>
<comment type="similarity">
    <text evidence="9">Belongs to the DRC2 family.</text>
</comment>
<dbReference type="PANTHER" id="PTHR21625">
    <property type="entry name" value="NYD-SP28 PROTEIN"/>
    <property type="match status" value="1"/>
</dbReference>
<reference evidence="13 15" key="1">
    <citation type="journal article" date="2008" name="Science">
        <title>The Physcomitrella genome reveals evolutionary insights into the conquest of land by plants.</title>
        <authorList>
            <person name="Rensing S."/>
            <person name="Lang D."/>
            <person name="Zimmer A."/>
            <person name="Terry A."/>
            <person name="Salamov A."/>
            <person name="Shapiro H."/>
            <person name="Nishiyama T."/>
            <person name="Perroud P.-F."/>
            <person name="Lindquist E."/>
            <person name="Kamisugi Y."/>
            <person name="Tanahashi T."/>
            <person name="Sakakibara K."/>
            <person name="Fujita T."/>
            <person name="Oishi K."/>
            <person name="Shin-I T."/>
            <person name="Kuroki Y."/>
            <person name="Toyoda A."/>
            <person name="Suzuki Y."/>
            <person name="Hashimoto A."/>
            <person name="Yamaguchi K."/>
            <person name="Sugano A."/>
            <person name="Kohara Y."/>
            <person name="Fujiyama A."/>
            <person name="Anterola A."/>
            <person name="Aoki S."/>
            <person name="Ashton N."/>
            <person name="Barbazuk W.B."/>
            <person name="Barker E."/>
            <person name="Bennetzen J."/>
            <person name="Bezanilla M."/>
            <person name="Blankenship R."/>
            <person name="Cho S.H."/>
            <person name="Dutcher S."/>
            <person name="Estelle M."/>
            <person name="Fawcett J.A."/>
            <person name="Gundlach H."/>
            <person name="Hanada K."/>
            <person name="Heyl A."/>
            <person name="Hicks K.A."/>
            <person name="Hugh J."/>
            <person name="Lohr M."/>
            <person name="Mayer K."/>
            <person name="Melkozernov A."/>
            <person name="Murata T."/>
            <person name="Nelson D."/>
            <person name="Pils B."/>
            <person name="Prigge M."/>
            <person name="Reiss B."/>
            <person name="Renner T."/>
            <person name="Rombauts S."/>
            <person name="Rushton P."/>
            <person name="Sanderfoot A."/>
            <person name="Schween G."/>
            <person name="Shiu S.-H."/>
            <person name="Stueber K."/>
            <person name="Theodoulou F.L."/>
            <person name="Tu H."/>
            <person name="Van de Peer Y."/>
            <person name="Verrier P.J."/>
            <person name="Waters E."/>
            <person name="Wood A."/>
            <person name="Yang L."/>
            <person name="Cove D."/>
            <person name="Cuming A."/>
            <person name="Hasebe M."/>
            <person name="Lucas S."/>
            <person name="Mishler D.B."/>
            <person name="Reski R."/>
            <person name="Grigoriev I."/>
            <person name="Quatrano R.S."/>
            <person name="Boore J.L."/>
        </authorList>
    </citation>
    <scope>NUCLEOTIDE SEQUENCE [LARGE SCALE GENOMIC DNA]</scope>
    <source>
        <strain evidence="14 15">cv. Gransden 2004</strain>
    </source>
</reference>
<reference evidence="13 15" key="2">
    <citation type="journal article" date="2018" name="Plant J.">
        <title>The Physcomitrella patens chromosome-scale assembly reveals moss genome structure and evolution.</title>
        <authorList>
            <person name="Lang D."/>
            <person name="Ullrich K.K."/>
            <person name="Murat F."/>
            <person name="Fuchs J."/>
            <person name="Jenkins J."/>
            <person name="Haas F.B."/>
            <person name="Piednoel M."/>
            <person name="Gundlach H."/>
            <person name="Van Bel M."/>
            <person name="Meyberg R."/>
            <person name="Vives C."/>
            <person name="Morata J."/>
            <person name="Symeonidi A."/>
            <person name="Hiss M."/>
            <person name="Muchero W."/>
            <person name="Kamisugi Y."/>
            <person name="Saleh O."/>
            <person name="Blanc G."/>
            <person name="Decker E.L."/>
            <person name="van Gessel N."/>
            <person name="Grimwood J."/>
            <person name="Hayes R.D."/>
            <person name="Graham S.W."/>
            <person name="Gunter L.E."/>
            <person name="McDaniel S.F."/>
            <person name="Hoernstein S.N.W."/>
            <person name="Larsson A."/>
            <person name="Li F.W."/>
            <person name="Perroud P.F."/>
            <person name="Phillips J."/>
            <person name="Ranjan P."/>
            <person name="Rokshar D.S."/>
            <person name="Rothfels C.J."/>
            <person name="Schneider L."/>
            <person name="Shu S."/>
            <person name="Stevenson D.W."/>
            <person name="Thummler F."/>
            <person name="Tillich M."/>
            <person name="Villarreal Aguilar J.C."/>
            <person name="Widiez T."/>
            <person name="Wong G.K."/>
            <person name="Wymore A."/>
            <person name="Zhang Y."/>
            <person name="Zimmer A.D."/>
            <person name="Quatrano R.S."/>
            <person name="Mayer K.F.X."/>
            <person name="Goodstein D."/>
            <person name="Casacuberta J.M."/>
            <person name="Vandepoele K."/>
            <person name="Reski R."/>
            <person name="Cuming A.C."/>
            <person name="Tuskan G.A."/>
            <person name="Maumus F."/>
            <person name="Salse J."/>
            <person name="Schmutz J."/>
            <person name="Rensing S.A."/>
        </authorList>
    </citation>
    <scope>NUCLEOTIDE SEQUENCE [LARGE SCALE GENOMIC DNA]</scope>
    <source>
        <strain evidence="14 15">cv. Gransden 2004</strain>
    </source>
</reference>
<dbReference type="Pfam" id="PF14772">
    <property type="entry name" value="NYD-SP28"/>
    <property type="match status" value="1"/>
</dbReference>
<dbReference type="STRING" id="3218.A0A2K1L4M7"/>
<keyword evidence="15" id="KW-1185">Reference proteome</keyword>
<evidence type="ECO:0000256" key="7">
    <source>
        <dbReference type="ARBA" id="ARBA00023273"/>
    </source>
</evidence>
<evidence type="ECO:0000313" key="13">
    <source>
        <dbReference type="EMBL" id="PNR60967.1"/>
    </source>
</evidence>
<evidence type="ECO:0000256" key="5">
    <source>
        <dbReference type="ARBA" id="ARBA00023069"/>
    </source>
</evidence>
<evidence type="ECO:0000313" key="15">
    <source>
        <dbReference type="Proteomes" id="UP000006727"/>
    </source>
</evidence>
<dbReference type="EnsemblPlants" id="Pp3c2_37840V3.1">
    <property type="protein sequence ID" value="Pp3c2_37840V3.1"/>
    <property type="gene ID" value="Pp3c2_37840"/>
</dbReference>
<evidence type="ECO:0000256" key="4">
    <source>
        <dbReference type="ARBA" id="ARBA00023054"/>
    </source>
</evidence>
<dbReference type="PaxDb" id="3218-PP1S1_150V6.1"/>
<dbReference type="PANTHER" id="PTHR21625:SF0">
    <property type="entry name" value="DYNEIN REGULATORY COMPLEX SUBUNIT 2"/>
    <property type="match status" value="1"/>
</dbReference>
<keyword evidence="4" id="KW-0175">Coiled coil</keyword>
<evidence type="ECO:0000256" key="6">
    <source>
        <dbReference type="ARBA" id="ARBA00023212"/>
    </source>
</evidence>
<feature type="domain" description="Dynein regulatory complex protein 1/2 N-terminal" evidence="12">
    <location>
        <begin position="1"/>
        <end position="78"/>
    </location>
</feature>
<reference evidence="14" key="3">
    <citation type="submission" date="2020-12" db="UniProtKB">
        <authorList>
            <consortium name="EnsemblPlants"/>
        </authorList>
    </citation>
    <scope>IDENTIFICATION</scope>
</reference>
<dbReference type="GO" id="GO:0005930">
    <property type="term" value="C:axoneme"/>
    <property type="evidence" value="ECO:0000318"/>
    <property type="project" value="GO_Central"/>
</dbReference>
<dbReference type="InterPro" id="IPR039505">
    <property type="entry name" value="DRC1/2_N"/>
</dbReference>
<dbReference type="Gramene" id="Pp3c2_37840V3.1">
    <property type="protein sequence ID" value="Pp3c2_37840V3.1"/>
    <property type="gene ID" value="Pp3c2_37840"/>
</dbReference>
<evidence type="ECO:0000256" key="10">
    <source>
        <dbReference type="ARBA" id="ARBA00040899"/>
    </source>
</evidence>
<comment type="subcellular location">
    <subcellularLocation>
        <location evidence="1">Cytoplasm</location>
        <location evidence="1">Cytoskeleton</location>
        <location evidence="1">Flagellum axoneme</location>
    </subcellularLocation>
    <subcellularLocation>
        <location evidence="8">Cytoplasm</location>
        <location evidence="8">Cytoskeleton</location>
        <location evidence="8">Flagellum basal body</location>
    </subcellularLocation>
</comment>
<keyword evidence="6" id="KW-0206">Cytoskeleton</keyword>
<keyword evidence="3" id="KW-0282">Flagellum</keyword>
<protein>
    <recommendedName>
        <fullName evidence="10">Dynein regulatory complex subunit 2</fullName>
    </recommendedName>
</protein>
<organism evidence="13">
    <name type="scientific">Physcomitrium patens</name>
    <name type="common">Spreading-leaved earth moss</name>
    <name type="synonym">Physcomitrella patens</name>
    <dbReference type="NCBI Taxonomy" id="3218"/>
    <lineage>
        <taxon>Eukaryota</taxon>
        <taxon>Viridiplantae</taxon>
        <taxon>Streptophyta</taxon>
        <taxon>Embryophyta</taxon>
        <taxon>Bryophyta</taxon>
        <taxon>Bryophytina</taxon>
        <taxon>Bryopsida</taxon>
        <taxon>Funariidae</taxon>
        <taxon>Funariales</taxon>
        <taxon>Funariaceae</taxon>
        <taxon>Physcomitrium</taxon>
    </lineage>
</organism>
<dbReference type="GO" id="GO:0070286">
    <property type="term" value="P:axonemal dynein complex assembly"/>
    <property type="evidence" value="ECO:0000318"/>
    <property type="project" value="GO_Central"/>
</dbReference>
<keyword evidence="2" id="KW-0963">Cytoplasm</keyword>
<dbReference type="GO" id="GO:0005858">
    <property type="term" value="C:axonemal dynein complex"/>
    <property type="evidence" value="ECO:0007669"/>
    <property type="project" value="InterPro"/>
</dbReference>
<name>A0A2K1L4M7_PHYPA</name>
<evidence type="ECO:0000256" key="11">
    <source>
        <dbReference type="ARBA" id="ARBA00045865"/>
    </source>
</evidence>
<dbReference type="InterPro" id="IPR039750">
    <property type="entry name" value="DRC1/DRC2"/>
</dbReference>